<evidence type="ECO:0000259" key="2">
    <source>
        <dbReference type="Pfam" id="PF01321"/>
    </source>
</evidence>
<dbReference type="GO" id="GO:0004177">
    <property type="term" value="F:aminopeptidase activity"/>
    <property type="evidence" value="ECO:0007669"/>
    <property type="project" value="UniProtKB-KW"/>
</dbReference>
<accession>A0A7X9RHF0</accession>
<dbReference type="EMBL" id="JABAFR010000001">
    <property type="protein sequence ID" value="NME43297.1"/>
    <property type="molecule type" value="Genomic_DNA"/>
</dbReference>
<keyword evidence="3" id="KW-0378">Hydrolase</keyword>
<evidence type="ECO:0000259" key="1">
    <source>
        <dbReference type="Pfam" id="PF00557"/>
    </source>
</evidence>
<keyword evidence="3" id="KW-0031">Aminopeptidase</keyword>
<proteinExistence type="predicted"/>
<dbReference type="Gene3D" id="3.40.350.10">
    <property type="entry name" value="Creatinase/prolidase N-terminal domain"/>
    <property type="match status" value="1"/>
</dbReference>
<sequence length="356" mass="39498">MNNRRNKYIDILKSKHLDAILIHGKSNKKYIGALSGSGVYVLVTKNKLCQIMDGRYINAAIEETSGFDNHVYEQGTSYIDCMASILGKNKTIGVEDNLILAKDFINLQSHGFNVILLNNELELARKVKTIQEIDNVKRACQITDEVFKEVLTKIHSGISEREISAWIHFLVLRKGASGMAFDTIVTSGLRTCLPHGRPTDKLIEYGDFITLDFGVVYNDYQSDMTRTVCLGKPNAKLKEIYHVVQEAQEKGVHYICSGKMGKEVDAYVRGIISEHGFGAYFTHGLGHGIGLGEGEYPILNRTSTMILEDGMIMSCEPGVYVPGLGGVRIEDDVVIVDGKGKALNQTTKNLIVLEDY</sequence>
<evidence type="ECO:0000313" key="4">
    <source>
        <dbReference type="Proteomes" id="UP000540014"/>
    </source>
</evidence>
<dbReference type="Gene3D" id="3.90.230.10">
    <property type="entry name" value="Creatinase/methionine aminopeptidase superfamily"/>
    <property type="match status" value="1"/>
</dbReference>
<dbReference type="PANTHER" id="PTHR46112:SF3">
    <property type="entry name" value="AMINOPEPTIDASE YPDF"/>
    <property type="match status" value="1"/>
</dbReference>
<dbReference type="InterPro" id="IPR000587">
    <property type="entry name" value="Creatinase_N"/>
</dbReference>
<dbReference type="InterPro" id="IPR000994">
    <property type="entry name" value="Pept_M24"/>
</dbReference>
<dbReference type="RefSeq" id="WP_168964422.1">
    <property type="nucleotide sequence ID" value="NZ_JABAFR010000001.1"/>
</dbReference>
<dbReference type="Proteomes" id="UP000540014">
    <property type="component" value="Unassembled WGS sequence"/>
</dbReference>
<dbReference type="AlphaFoldDB" id="A0A7X9RHF0"/>
<name>A0A7X9RHF0_9FIRM</name>
<evidence type="ECO:0000313" key="3">
    <source>
        <dbReference type="EMBL" id="NME43297.1"/>
    </source>
</evidence>
<dbReference type="SUPFAM" id="SSF55920">
    <property type="entry name" value="Creatinase/aminopeptidase"/>
    <property type="match status" value="1"/>
</dbReference>
<dbReference type="InterPro" id="IPR029149">
    <property type="entry name" value="Creatin/AminoP/Spt16_N"/>
</dbReference>
<dbReference type="PANTHER" id="PTHR46112">
    <property type="entry name" value="AMINOPEPTIDASE"/>
    <property type="match status" value="1"/>
</dbReference>
<dbReference type="InterPro" id="IPR036005">
    <property type="entry name" value="Creatinase/aminopeptidase-like"/>
</dbReference>
<gene>
    <name evidence="3" type="ORF">HF861_00135</name>
</gene>
<keyword evidence="3" id="KW-0645">Protease</keyword>
<comment type="caution">
    <text evidence="3">The sequence shown here is derived from an EMBL/GenBank/DDBJ whole genome shotgun (WGS) entry which is preliminary data.</text>
</comment>
<dbReference type="InterPro" id="IPR050659">
    <property type="entry name" value="Peptidase_M24B"/>
</dbReference>
<feature type="domain" description="Peptidase M24" evidence="1">
    <location>
        <begin position="135"/>
        <end position="336"/>
    </location>
</feature>
<reference evidence="3 4" key="1">
    <citation type="submission" date="2020-04" db="EMBL/GenBank/DDBJ databases">
        <authorList>
            <person name="Hitch T.C.A."/>
            <person name="Wylensek D."/>
            <person name="Clavel T."/>
        </authorList>
    </citation>
    <scope>NUCLEOTIDE SEQUENCE [LARGE SCALE GENOMIC DNA]</scope>
    <source>
        <strain evidence="3 4">BSM-383-APC-22F</strain>
    </source>
</reference>
<dbReference type="SUPFAM" id="SSF53092">
    <property type="entry name" value="Creatinase/prolidase N-terminal domain"/>
    <property type="match status" value="1"/>
</dbReference>
<dbReference type="Pfam" id="PF00557">
    <property type="entry name" value="Peptidase_M24"/>
    <property type="match status" value="1"/>
</dbReference>
<organism evidence="3 4">
    <name type="scientific">Faecalicoccus pleomorphus</name>
    <dbReference type="NCBI Taxonomy" id="1323"/>
    <lineage>
        <taxon>Bacteria</taxon>
        <taxon>Bacillati</taxon>
        <taxon>Bacillota</taxon>
        <taxon>Erysipelotrichia</taxon>
        <taxon>Erysipelotrichales</taxon>
        <taxon>Erysipelotrichaceae</taxon>
        <taxon>Faecalicoccus</taxon>
    </lineage>
</organism>
<protein>
    <submittedName>
        <fullName evidence="3">Aminopeptidase P family protein</fullName>
    </submittedName>
</protein>
<feature type="domain" description="Creatinase N-terminal" evidence="2">
    <location>
        <begin position="4"/>
        <end position="112"/>
    </location>
</feature>
<dbReference type="Pfam" id="PF01321">
    <property type="entry name" value="Creatinase_N"/>
    <property type="match status" value="1"/>
</dbReference>